<reference evidence="3" key="1">
    <citation type="submission" date="2016-10" db="EMBL/GenBank/DDBJ databases">
        <authorList>
            <person name="Varghese N."/>
            <person name="Submissions S."/>
        </authorList>
    </citation>
    <scope>NUCLEOTIDE SEQUENCE [LARGE SCALE GENOMIC DNA]</scope>
    <source>
        <strain evidence="3">DSM 23676</strain>
    </source>
</reference>
<name>A0A1H1LUQ4_9MICO</name>
<protein>
    <submittedName>
        <fullName evidence="2">Uncharacterized protein</fullName>
    </submittedName>
</protein>
<proteinExistence type="predicted"/>
<dbReference type="STRING" id="1136497.SAMN04489752_0221"/>
<sequence>MSDTNVPSLAELFGPNPPTNWGRWGTGQLSRHSVTVSAVAAET</sequence>
<gene>
    <name evidence="2" type="ORF">SAMN04489752_0221</name>
</gene>
<organism evidence="2 3">
    <name type="scientific">Brevibacterium siliguriense</name>
    <dbReference type="NCBI Taxonomy" id="1136497"/>
    <lineage>
        <taxon>Bacteria</taxon>
        <taxon>Bacillati</taxon>
        <taxon>Actinomycetota</taxon>
        <taxon>Actinomycetes</taxon>
        <taxon>Micrococcales</taxon>
        <taxon>Brevibacteriaceae</taxon>
        <taxon>Brevibacterium</taxon>
    </lineage>
</organism>
<evidence type="ECO:0000313" key="2">
    <source>
        <dbReference type="EMBL" id="SDR77489.1"/>
    </source>
</evidence>
<keyword evidence="3" id="KW-1185">Reference proteome</keyword>
<evidence type="ECO:0000256" key="1">
    <source>
        <dbReference type="SAM" id="MobiDB-lite"/>
    </source>
</evidence>
<evidence type="ECO:0000313" key="3">
    <source>
        <dbReference type="Proteomes" id="UP000199597"/>
    </source>
</evidence>
<dbReference type="RefSeq" id="WP_269457661.1">
    <property type="nucleotide sequence ID" value="NZ_LT629766.1"/>
</dbReference>
<accession>A0A1H1LUQ4</accession>
<dbReference type="AlphaFoldDB" id="A0A1H1LUQ4"/>
<dbReference type="EMBL" id="LT629766">
    <property type="protein sequence ID" value="SDR77489.1"/>
    <property type="molecule type" value="Genomic_DNA"/>
</dbReference>
<feature type="region of interest" description="Disordered" evidence="1">
    <location>
        <begin position="1"/>
        <end position="22"/>
    </location>
</feature>
<dbReference type="Proteomes" id="UP000199597">
    <property type="component" value="Chromosome I"/>
</dbReference>